<feature type="compositionally biased region" description="Polar residues" evidence="1">
    <location>
        <begin position="47"/>
        <end position="60"/>
    </location>
</feature>
<proteinExistence type="predicted"/>
<dbReference type="EMBL" id="JAQQWI010000016">
    <property type="protein sequence ID" value="KAK8009306.1"/>
    <property type="molecule type" value="Genomic_DNA"/>
</dbReference>
<evidence type="ECO:0000256" key="1">
    <source>
        <dbReference type="SAM" id="MobiDB-lite"/>
    </source>
</evidence>
<dbReference type="Proteomes" id="UP001396898">
    <property type="component" value="Unassembled WGS sequence"/>
</dbReference>
<feature type="compositionally biased region" description="Basic and acidic residues" evidence="1">
    <location>
        <begin position="30"/>
        <end position="41"/>
    </location>
</feature>
<evidence type="ECO:0000313" key="3">
    <source>
        <dbReference type="Proteomes" id="UP001396898"/>
    </source>
</evidence>
<comment type="caution">
    <text evidence="2">The sequence shown here is derived from an EMBL/GenBank/DDBJ whole genome shotgun (WGS) entry which is preliminary data.</text>
</comment>
<reference evidence="2 3" key="1">
    <citation type="submission" date="2023-01" db="EMBL/GenBank/DDBJ databases">
        <title>Analysis of 21 Apiospora genomes using comparative genomics revels a genus with tremendous synthesis potential of carbohydrate active enzymes and secondary metabolites.</title>
        <authorList>
            <person name="Sorensen T."/>
        </authorList>
    </citation>
    <scope>NUCLEOTIDE SEQUENCE [LARGE SCALE GENOMIC DNA]</scope>
    <source>
        <strain evidence="2 3">CBS 20057</strain>
    </source>
</reference>
<organism evidence="2 3">
    <name type="scientific">Apiospora marii</name>
    <dbReference type="NCBI Taxonomy" id="335849"/>
    <lineage>
        <taxon>Eukaryota</taxon>
        <taxon>Fungi</taxon>
        <taxon>Dikarya</taxon>
        <taxon>Ascomycota</taxon>
        <taxon>Pezizomycotina</taxon>
        <taxon>Sordariomycetes</taxon>
        <taxon>Xylariomycetidae</taxon>
        <taxon>Amphisphaeriales</taxon>
        <taxon>Apiosporaceae</taxon>
        <taxon>Apiospora</taxon>
    </lineage>
</organism>
<keyword evidence="3" id="KW-1185">Reference proteome</keyword>
<name>A0ABR1RFF6_9PEZI</name>
<sequence>MSASSSKRKASSKADDNDDLDLFGPRRTPKKLDEGKQREEAAVPSNARRQINARNGSSSALAGPLRHGPGPDCRGRPS</sequence>
<evidence type="ECO:0000313" key="2">
    <source>
        <dbReference type="EMBL" id="KAK8009306.1"/>
    </source>
</evidence>
<accession>A0ABR1RFF6</accession>
<protein>
    <submittedName>
        <fullName evidence="2">Uncharacterized protein</fullName>
    </submittedName>
</protein>
<feature type="region of interest" description="Disordered" evidence="1">
    <location>
        <begin position="1"/>
        <end position="78"/>
    </location>
</feature>
<feature type="compositionally biased region" description="Basic residues" evidence="1">
    <location>
        <begin position="1"/>
        <end position="11"/>
    </location>
</feature>
<gene>
    <name evidence="2" type="ORF">PG991_011857</name>
</gene>